<accession>A0A3M8RSW5</accession>
<dbReference type="EMBL" id="RIZI01000098">
    <property type="protein sequence ID" value="RNF71196.1"/>
    <property type="molecule type" value="Genomic_DNA"/>
</dbReference>
<reference evidence="1" key="1">
    <citation type="submission" date="2018-10" db="EMBL/GenBank/DDBJ databases">
        <title>Acidithiobacillus sulfuriphilus sp. nov.: an extremely acidophilic sulfur-oxidizing chemolithotroph isolated from a neutral pH environment.</title>
        <authorList>
            <person name="Falagan C."/>
            <person name="Moya-Beltran A."/>
            <person name="Quatrini R."/>
            <person name="Johnson D.B."/>
        </authorList>
    </citation>
    <scope>NUCLEOTIDE SEQUENCE [LARGE SCALE GENOMIC DNA]</scope>
    <source>
        <strain evidence="1">CJ-2</strain>
    </source>
</reference>
<name>A0A3M8RSW5_9PROT</name>
<gene>
    <name evidence="1" type="ORF">EC580_01670</name>
</gene>
<organism evidence="1">
    <name type="scientific">Acidithiobacillus sulfuriphilus</name>
    <dbReference type="NCBI Taxonomy" id="1867749"/>
    <lineage>
        <taxon>Bacteria</taxon>
        <taxon>Pseudomonadati</taxon>
        <taxon>Pseudomonadota</taxon>
        <taxon>Acidithiobacillia</taxon>
        <taxon>Acidithiobacillales</taxon>
        <taxon>Acidithiobacillaceae</taxon>
        <taxon>Acidithiobacillus</taxon>
    </lineage>
</organism>
<comment type="caution">
    <text evidence="1">The sequence shown here is derived from an EMBL/GenBank/DDBJ whole genome shotgun (WGS) entry which is preliminary data.</text>
</comment>
<dbReference type="InterPro" id="IPR052552">
    <property type="entry name" value="YeaO-like"/>
</dbReference>
<dbReference type="AlphaFoldDB" id="A0A3M8RSW5"/>
<dbReference type="RefSeq" id="WP_123101612.1">
    <property type="nucleotide sequence ID" value="NZ_CP127527.1"/>
</dbReference>
<dbReference type="PANTHER" id="PTHR36849:SF1">
    <property type="entry name" value="CYTOPLASMIC PROTEIN"/>
    <property type="match status" value="1"/>
</dbReference>
<dbReference type="OrthoDB" id="9790745at2"/>
<proteinExistence type="predicted"/>
<sequence>MAVSIQIWRVYHKPRPAGYAVLVERLWPRGIRKAGLALDEWAKDLAPSTALRQWFGHEPERWEEFQRRYRLELAAAIPAARQLFSAAGGRPLILLYAAHDEAHNGALVLRGFLQDLQGAAASRD</sequence>
<dbReference type="PANTHER" id="PTHR36849">
    <property type="entry name" value="CYTOPLASMIC PROTEIN-RELATED"/>
    <property type="match status" value="1"/>
</dbReference>
<protein>
    <submittedName>
        <fullName evidence="1">DUF488 family protein</fullName>
    </submittedName>
</protein>
<dbReference type="Pfam" id="PF22752">
    <property type="entry name" value="DUF488-N3i"/>
    <property type="match status" value="1"/>
</dbReference>
<evidence type="ECO:0000313" key="1">
    <source>
        <dbReference type="EMBL" id="RNF71196.1"/>
    </source>
</evidence>